<reference evidence="7 8" key="1">
    <citation type="journal article" date="2015" name="Genome Announc.">
        <title>Draft Genome Sequence of the Terrestrial Cyanobacterium Scytonema millei VB511283, Isolated from Eastern India.</title>
        <authorList>
            <person name="Sen D."/>
            <person name="Chandrababunaidu M.M."/>
            <person name="Singh D."/>
            <person name="Sanghi N."/>
            <person name="Ghorai A."/>
            <person name="Mishra G.P."/>
            <person name="Madduluri M."/>
            <person name="Adhikary S.P."/>
            <person name="Tripathy S."/>
        </authorList>
    </citation>
    <scope>NUCLEOTIDE SEQUENCE [LARGE SCALE GENOMIC DNA]</scope>
    <source>
        <strain evidence="7 8">VB511283</strain>
    </source>
</reference>
<evidence type="ECO:0000313" key="7">
    <source>
        <dbReference type="EMBL" id="NHC33196.1"/>
    </source>
</evidence>
<evidence type="ECO:0000256" key="1">
    <source>
        <dbReference type="ARBA" id="ARBA00004651"/>
    </source>
</evidence>
<keyword evidence="2 5" id="KW-0812">Transmembrane</keyword>
<dbReference type="InterPro" id="IPR036259">
    <property type="entry name" value="MFS_trans_sf"/>
</dbReference>
<feature type="transmembrane region" description="Helical" evidence="5">
    <location>
        <begin position="377"/>
        <end position="397"/>
    </location>
</feature>
<dbReference type="InterPro" id="IPR011701">
    <property type="entry name" value="MFS"/>
</dbReference>
<gene>
    <name evidence="7" type="ORF">QH73_0000700</name>
</gene>
<dbReference type="Proteomes" id="UP000031532">
    <property type="component" value="Unassembled WGS sequence"/>
</dbReference>
<organism evidence="7 8">
    <name type="scientific">Scytonema millei VB511283</name>
    <dbReference type="NCBI Taxonomy" id="1245923"/>
    <lineage>
        <taxon>Bacteria</taxon>
        <taxon>Bacillati</taxon>
        <taxon>Cyanobacteriota</taxon>
        <taxon>Cyanophyceae</taxon>
        <taxon>Nostocales</taxon>
        <taxon>Scytonemataceae</taxon>
        <taxon>Scytonema</taxon>
    </lineage>
</organism>
<accession>A0A9X5I2R3</accession>
<evidence type="ECO:0000256" key="5">
    <source>
        <dbReference type="SAM" id="Phobius"/>
    </source>
</evidence>
<feature type="transmembrane region" description="Helical" evidence="5">
    <location>
        <begin position="178"/>
        <end position="198"/>
    </location>
</feature>
<evidence type="ECO:0000256" key="4">
    <source>
        <dbReference type="ARBA" id="ARBA00023136"/>
    </source>
</evidence>
<proteinExistence type="predicted"/>
<name>A0A9X5I2R3_9CYAN</name>
<protein>
    <submittedName>
        <fullName evidence="7">MFS transporter</fullName>
    </submittedName>
</protein>
<dbReference type="AlphaFoldDB" id="A0A9X5I2R3"/>
<keyword evidence="8" id="KW-1185">Reference proteome</keyword>
<comment type="subcellular location">
    <subcellularLocation>
        <location evidence="1">Cell membrane</location>
        <topology evidence="1">Multi-pass membrane protein</topology>
    </subcellularLocation>
</comment>
<dbReference type="PANTHER" id="PTHR23518:SF2">
    <property type="entry name" value="MAJOR FACILITATOR SUPERFAMILY TRANSPORTER"/>
    <property type="match status" value="1"/>
</dbReference>
<evidence type="ECO:0000313" key="8">
    <source>
        <dbReference type="Proteomes" id="UP000031532"/>
    </source>
</evidence>
<dbReference type="RefSeq" id="WP_039714839.1">
    <property type="nucleotide sequence ID" value="NZ_JTJC03000001.1"/>
</dbReference>
<feature type="transmembrane region" description="Helical" evidence="5">
    <location>
        <begin position="348"/>
        <end position="371"/>
    </location>
</feature>
<dbReference type="InterPro" id="IPR020846">
    <property type="entry name" value="MFS_dom"/>
</dbReference>
<feature type="transmembrane region" description="Helical" evidence="5">
    <location>
        <begin position="152"/>
        <end position="172"/>
    </location>
</feature>
<feature type="transmembrane region" description="Helical" evidence="5">
    <location>
        <begin position="219"/>
        <end position="241"/>
    </location>
</feature>
<feature type="transmembrane region" description="Helical" evidence="5">
    <location>
        <begin position="290"/>
        <end position="309"/>
    </location>
</feature>
<dbReference type="CDD" id="cd17370">
    <property type="entry name" value="MFS_MJ1317_like"/>
    <property type="match status" value="1"/>
</dbReference>
<feature type="domain" description="Major facilitator superfamily (MFS) profile" evidence="6">
    <location>
        <begin position="20"/>
        <end position="402"/>
    </location>
</feature>
<dbReference type="OrthoDB" id="9803985at2"/>
<dbReference type="GO" id="GO:0022857">
    <property type="term" value="F:transmembrane transporter activity"/>
    <property type="evidence" value="ECO:0007669"/>
    <property type="project" value="InterPro"/>
</dbReference>
<dbReference type="InterPro" id="IPR005828">
    <property type="entry name" value="MFS_sugar_transport-like"/>
</dbReference>
<evidence type="ECO:0000259" key="6">
    <source>
        <dbReference type="PROSITE" id="PS50850"/>
    </source>
</evidence>
<dbReference type="Pfam" id="PF00083">
    <property type="entry name" value="Sugar_tr"/>
    <property type="match status" value="1"/>
</dbReference>
<sequence>MRKSSPSKSNASHLRQVPSTIWMLGFTSLFADVSTEIVQSVLPVFLVSSLGVNLVTVGLIDGLGEAIASIGKIFSGAISDYIGHRKWLAVSGYGLSAIARPMYPLANSVIGVLMAKLLDKSGKGIRVAPRDALVADCVLPQIRGTAYGLRQGLDTIGAIIGPLIAATVLNSISGSFHVVFWISCIPAAISVLVLALGVKEPNISHAGQRRKFPLGFAELKRLGISFWSLMLVIVMLLLMRFSESFMLLRGENLGLSVASVPLLLAAMNLVAASVSLPFGRLSDRIGRRGLIAAGFGVLVVSHIVFMLAVAPQMVFVGAALWGLHLGITQGVLTALITDVVPSDLRGTAFGAFHLISGLTILLGSLIAGWLWDSFGAPAPFALAACSGVIGIAAFQFLPSSQSSGAV</sequence>
<dbReference type="GO" id="GO:0005886">
    <property type="term" value="C:plasma membrane"/>
    <property type="evidence" value="ECO:0007669"/>
    <property type="project" value="UniProtKB-SubCell"/>
</dbReference>
<dbReference type="PROSITE" id="PS50850">
    <property type="entry name" value="MFS"/>
    <property type="match status" value="1"/>
</dbReference>
<feature type="transmembrane region" description="Helical" evidence="5">
    <location>
        <begin position="253"/>
        <end position="278"/>
    </location>
</feature>
<dbReference type="EMBL" id="JTJC03000001">
    <property type="protein sequence ID" value="NHC33196.1"/>
    <property type="molecule type" value="Genomic_DNA"/>
</dbReference>
<evidence type="ECO:0000256" key="3">
    <source>
        <dbReference type="ARBA" id="ARBA00022989"/>
    </source>
</evidence>
<dbReference type="Gene3D" id="1.20.1250.20">
    <property type="entry name" value="MFS general substrate transporter like domains"/>
    <property type="match status" value="2"/>
</dbReference>
<comment type="caution">
    <text evidence="7">The sequence shown here is derived from an EMBL/GenBank/DDBJ whole genome shotgun (WGS) entry which is preliminary data.</text>
</comment>
<dbReference type="PANTHER" id="PTHR23518">
    <property type="entry name" value="C-METHYLTRANSFERASE"/>
    <property type="match status" value="1"/>
</dbReference>
<dbReference type="Pfam" id="PF07690">
    <property type="entry name" value="MFS_1"/>
    <property type="match status" value="1"/>
</dbReference>
<keyword evidence="3 5" id="KW-1133">Transmembrane helix</keyword>
<feature type="transmembrane region" description="Helical" evidence="5">
    <location>
        <begin position="315"/>
        <end position="336"/>
    </location>
</feature>
<evidence type="ECO:0000256" key="2">
    <source>
        <dbReference type="ARBA" id="ARBA00022692"/>
    </source>
</evidence>
<keyword evidence="4 5" id="KW-0472">Membrane</keyword>
<dbReference type="SUPFAM" id="SSF103473">
    <property type="entry name" value="MFS general substrate transporter"/>
    <property type="match status" value="1"/>
</dbReference>